<evidence type="ECO:0000256" key="1">
    <source>
        <dbReference type="ARBA" id="ARBA00022801"/>
    </source>
</evidence>
<name>A1AMU2_PELPD</name>
<dbReference type="Proteomes" id="UP000006732">
    <property type="component" value="Chromosome"/>
</dbReference>
<evidence type="ECO:0000313" key="4">
    <source>
        <dbReference type="Proteomes" id="UP000006732"/>
    </source>
</evidence>
<organism evidence="3 4">
    <name type="scientific">Pelobacter propionicus (strain DSM 2379 / NBRC 103807 / OttBd1)</name>
    <dbReference type="NCBI Taxonomy" id="338966"/>
    <lineage>
        <taxon>Bacteria</taxon>
        <taxon>Pseudomonadati</taxon>
        <taxon>Thermodesulfobacteriota</taxon>
        <taxon>Desulfuromonadia</taxon>
        <taxon>Desulfuromonadales</taxon>
        <taxon>Desulfuromonadaceae</taxon>
        <taxon>Pelobacter</taxon>
    </lineage>
</organism>
<dbReference type="AlphaFoldDB" id="A1AMU2"/>
<keyword evidence="4" id="KW-1185">Reference proteome</keyword>
<dbReference type="HOGENOM" id="CLU_020336_53_1_7"/>
<keyword evidence="1 3" id="KW-0378">Hydrolase</keyword>
<gene>
    <name evidence="3" type="ordered locus">Ppro_1037</name>
</gene>
<dbReference type="STRING" id="338966.Ppro_1037"/>
<reference evidence="3 4" key="1">
    <citation type="submission" date="2006-10" db="EMBL/GenBank/DDBJ databases">
        <title>Complete sequence of chromosome of Pelobacter propionicus DSM 2379.</title>
        <authorList>
            <consortium name="US DOE Joint Genome Institute"/>
            <person name="Copeland A."/>
            <person name="Lucas S."/>
            <person name="Lapidus A."/>
            <person name="Barry K."/>
            <person name="Detter J.C."/>
            <person name="Glavina del Rio T."/>
            <person name="Hammon N."/>
            <person name="Israni S."/>
            <person name="Dalin E."/>
            <person name="Tice H."/>
            <person name="Pitluck S."/>
            <person name="Saunders E."/>
            <person name="Brettin T."/>
            <person name="Bruce D."/>
            <person name="Han C."/>
            <person name="Tapia R."/>
            <person name="Schmutz J."/>
            <person name="Larimer F."/>
            <person name="Land M."/>
            <person name="Hauser L."/>
            <person name="Kyrpides N."/>
            <person name="Kim E."/>
            <person name="Lovley D."/>
            <person name="Richardson P."/>
        </authorList>
    </citation>
    <scope>NUCLEOTIDE SEQUENCE [LARGE SCALE GENOMIC DNA]</scope>
    <source>
        <strain evidence="4">DSM 2379 / NBRC 103807 / OttBd1</strain>
    </source>
</reference>
<proteinExistence type="predicted"/>
<dbReference type="PRINTS" id="PR00111">
    <property type="entry name" value="ABHYDROLASE"/>
</dbReference>
<dbReference type="eggNOG" id="COG0596">
    <property type="taxonomic scope" value="Bacteria"/>
</dbReference>
<dbReference type="KEGG" id="ppd:Ppro_1037"/>
<dbReference type="SUPFAM" id="SSF53474">
    <property type="entry name" value="alpha/beta-Hydrolases"/>
    <property type="match status" value="1"/>
</dbReference>
<dbReference type="Pfam" id="PF12697">
    <property type="entry name" value="Abhydrolase_6"/>
    <property type="match status" value="1"/>
</dbReference>
<evidence type="ECO:0000313" key="3">
    <source>
        <dbReference type="EMBL" id="ABK98662.1"/>
    </source>
</evidence>
<sequence>MARWLAGRYRVFSLDLRNHGRSPHCDRMDYPAMAEDLRQFMEQHSLGRTILLGHSMGGKVAMRFALAWPEMVEKLVVVDIAPKPYGARHDDILRGLVALEPERFREREDIDLVLQASIPDPDMRLFLLKNLVRTPRGSFAWRINLESIVRNYDVISGWPVDVASCGVSALFMKGECSDYLRVADAGLVRDSFPRARLVTISHAGHWPHVEAPGVFRAALDGFLAAA</sequence>
<feature type="domain" description="AB hydrolase-1" evidence="2">
    <location>
        <begin position="5"/>
        <end position="217"/>
    </location>
</feature>
<dbReference type="Gene3D" id="3.40.50.1820">
    <property type="entry name" value="alpha/beta hydrolase"/>
    <property type="match status" value="1"/>
</dbReference>
<dbReference type="PANTHER" id="PTHR46118:SF4">
    <property type="entry name" value="PROTEIN ABHD11"/>
    <property type="match status" value="1"/>
</dbReference>
<evidence type="ECO:0000259" key="2">
    <source>
        <dbReference type="Pfam" id="PF12697"/>
    </source>
</evidence>
<protein>
    <submittedName>
        <fullName evidence="3">Alpha/beta hydrolase fold protein</fullName>
    </submittedName>
</protein>
<dbReference type="GO" id="GO:0016787">
    <property type="term" value="F:hydrolase activity"/>
    <property type="evidence" value="ECO:0007669"/>
    <property type="project" value="UniProtKB-KW"/>
</dbReference>
<accession>A1AMU2</accession>
<dbReference type="PANTHER" id="PTHR46118">
    <property type="entry name" value="PROTEIN ABHD11"/>
    <property type="match status" value="1"/>
</dbReference>
<dbReference type="EMBL" id="CP000482">
    <property type="protein sequence ID" value="ABK98662.1"/>
    <property type="molecule type" value="Genomic_DNA"/>
</dbReference>
<dbReference type="InterPro" id="IPR000073">
    <property type="entry name" value="AB_hydrolase_1"/>
</dbReference>
<dbReference type="InterPro" id="IPR029058">
    <property type="entry name" value="AB_hydrolase_fold"/>
</dbReference>